<dbReference type="InterPro" id="IPR035979">
    <property type="entry name" value="RBD_domain_sf"/>
</dbReference>
<name>A0AAP2DRN9_9BACT</name>
<dbReference type="GO" id="GO:0003723">
    <property type="term" value="F:RNA binding"/>
    <property type="evidence" value="ECO:0007669"/>
    <property type="project" value="UniProtKB-KW"/>
</dbReference>
<gene>
    <name evidence="3" type="ORF">KK083_19720</name>
</gene>
<proteinExistence type="predicted"/>
<keyword evidence="4" id="KW-1185">Reference proteome</keyword>
<organism evidence="3 4">
    <name type="scientific">Chryseosolibacter histidini</name>
    <dbReference type="NCBI Taxonomy" id="2782349"/>
    <lineage>
        <taxon>Bacteria</taxon>
        <taxon>Pseudomonadati</taxon>
        <taxon>Bacteroidota</taxon>
        <taxon>Cytophagia</taxon>
        <taxon>Cytophagales</taxon>
        <taxon>Chryseotaleaceae</taxon>
        <taxon>Chryseosolibacter</taxon>
    </lineage>
</organism>
<dbReference type="InterPro" id="IPR012677">
    <property type="entry name" value="Nucleotide-bd_a/b_plait_sf"/>
</dbReference>
<dbReference type="InterPro" id="IPR000504">
    <property type="entry name" value="RRM_dom"/>
</dbReference>
<keyword evidence="1" id="KW-0694">RNA-binding</keyword>
<protein>
    <submittedName>
        <fullName evidence="3">RNA-binding protein</fullName>
    </submittedName>
</protein>
<dbReference type="SUPFAM" id="SSF54928">
    <property type="entry name" value="RNA-binding domain, RBD"/>
    <property type="match status" value="1"/>
</dbReference>
<dbReference type="RefSeq" id="WP_254166677.1">
    <property type="nucleotide sequence ID" value="NZ_JAHESF010000021.1"/>
</dbReference>
<sequence length="103" mass="11698">MNIYVGNLSRQAGENEVRALFAEFGEVKSVKIIKDNESGEPRGFAFVEMPDGDAGNQAIRELNAKEFQNRRLKVNEAKPKSTGPRVYNSFSSPYGYKNRFEKY</sequence>
<reference evidence="3 4" key="1">
    <citation type="submission" date="2021-05" db="EMBL/GenBank/DDBJ databases">
        <title>A Polyphasic approach of four new species of the genus Ohtaekwangia: Ohtaekwangia histidinii sp. nov., Ohtaekwangia cretensis sp. nov., Ohtaekwangia indiensis sp. nov., Ohtaekwangia reichenbachii sp. nov. from diverse environment.</title>
        <authorList>
            <person name="Octaviana S."/>
        </authorList>
    </citation>
    <scope>NUCLEOTIDE SEQUENCE [LARGE SCALE GENOMIC DNA]</scope>
    <source>
        <strain evidence="3 4">PWU4</strain>
    </source>
</reference>
<evidence type="ECO:0000256" key="1">
    <source>
        <dbReference type="ARBA" id="ARBA00022884"/>
    </source>
</evidence>
<dbReference type="PANTHER" id="PTHR48027">
    <property type="entry name" value="HETEROGENEOUS NUCLEAR RIBONUCLEOPROTEIN 87F-RELATED"/>
    <property type="match status" value="1"/>
</dbReference>
<dbReference type="Gene3D" id="3.30.70.330">
    <property type="match status" value="1"/>
</dbReference>
<evidence type="ECO:0000313" key="4">
    <source>
        <dbReference type="Proteomes" id="UP001319200"/>
    </source>
</evidence>
<accession>A0AAP2DRN9</accession>
<feature type="domain" description="RRM" evidence="2">
    <location>
        <begin position="1"/>
        <end position="79"/>
    </location>
</feature>
<dbReference type="AlphaFoldDB" id="A0AAP2DRN9"/>
<dbReference type="Pfam" id="PF00076">
    <property type="entry name" value="RRM_1"/>
    <property type="match status" value="1"/>
</dbReference>
<dbReference type="SMART" id="SM00360">
    <property type="entry name" value="RRM"/>
    <property type="match status" value="1"/>
</dbReference>
<dbReference type="Proteomes" id="UP001319200">
    <property type="component" value="Unassembled WGS sequence"/>
</dbReference>
<dbReference type="InterPro" id="IPR052462">
    <property type="entry name" value="SLIRP/GR-RBP-like"/>
</dbReference>
<evidence type="ECO:0000313" key="3">
    <source>
        <dbReference type="EMBL" id="MBT1699134.1"/>
    </source>
</evidence>
<dbReference type="PROSITE" id="PS50102">
    <property type="entry name" value="RRM"/>
    <property type="match status" value="1"/>
</dbReference>
<comment type="caution">
    <text evidence="3">The sequence shown here is derived from an EMBL/GenBank/DDBJ whole genome shotgun (WGS) entry which is preliminary data.</text>
</comment>
<dbReference type="EMBL" id="JAHESF010000021">
    <property type="protein sequence ID" value="MBT1699134.1"/>
    <property type="molecule type" value="Genomic_DNA"/>
</dbReference>
<evidence type="ECO:0000259" key="2">
    <source>
        <dbReference type="PROSITE" id="PS50102"/>
    </source>
</evidence>